<gene>
    <name evidence="10" type="ORF">LCGC14_1950010</name>
</gene>
<keyword evidence="3" id="KW-0479">Metal-binding</keyword>
<dbReference type="GO" id="GO:0046872">
    <property type="term" value="F:metal ion binding"/>
    <property type="evidence" value="ECO:0007669"/>
    <property type="project" value="UniProtKB-KW"/>
</dbReference>
<dbReference type="HAMAP" id="MF_01633">
    <property type="entry name" value="QueC"/>
    <property type="match status" value="1"/>
</dbReference>
<evidence type="ECO:0000256" key="4">
    <source>
        <dbReference type="ARBA" id="ARBA00022741"/>
    </source>
</evidence>
<keyword evidence="4" id="KW-0547">Nucleotide-binding</keyword>
<organism evidence="10">
    <name type="scientific">marine sediment metagenome</name>
    <dbReference type="NCBI Taxonomy" id="412755"/>
    <lineage>
        <taxon>unclassified sequences</taxon>
        <taxon>metagenomes</taxon>
        <taxon>ecological metagenomes</taxon>
    </lineage>
</organism>
<dbReference type="NCBIfam" id="TIGR00364">
    <property type="entry name" value="7-cyano-7-deazaguanine synthase QueC"/>
    <property type="match status" value="1"/>
</dbReference>
<protein>
    <recommendedName>
        <fullName evidence="8">7-cyano-7-deazaguanine synthase</fullName>
        <ecNumber evidence="8">6.3.4.20</ecNumber>
    </recommendedName>
</protein>
<sequence length="226" mass="25071">MKSIALLSGGLDSCVALAIAQRLGLNPSASVTILYGQRHDREIRSAEAIAAHYGLRHILIDLPIGNYIKHASALLNPQEALPKDRGMEEMSSAIPRSYVPGRNTMMLAIAQSIAEAFDADCIIVGFNHLDYSGYPDCRPEFVDVWNKLARVATKRGVEGNPIQVWTPIIDMSKVDIITKGYELKAPLHLTWSCYQGREKACGKCDSCIIRLDAFKKLKLDDPIKYR</sequence>
<dbReference type="InterPro" id="IPR018317">
    <property type="entry name" value="QueC"/>
</dbReference>
<dbReference type="PIRSF" id="PIRSF006293">
    <property type="entry name" value="ExsB"/>
    <property type="match status" value="1"/>
</dbReference>
<comment type="catalytic activity">
    <reaction evidence="9">
        <text>7-carboxy-7-carbaguanine + NH4(+) + 2 ATP = 7-cyano-7-carbaguanine + 2 AMP + 2 diphosphate + 2 H(+)</text>
        <dbReference type="Rhea" id="RHEA:27982"/>
        <dbReference type="ChEBI" id="CHEBI:15378"/>
        <dbReference type="ChEBI" id="CHEBI:28938"/>
        <dbReference type="ChEBI" id="CHEBI:30616"/>
        <dbReference type="ChEBI" id="CHEBI:33019"/>
        <dbReference type="ChEBI" id="CHEBI:45075"/>
        <dbReference type="ChEBI" id="CHEBI:61036"/>
        <dbReference type="ChEBI" id="CHEBI:456215"/>
        <dbReference type="EC" id="6.3.4.20"/>
    </reaction>
</comment>
<dbReference type="CDD" id="cd01995">
    <property type="entry name" value="QueC-like"/>
    <property type="match status" value="1"/>
</dbReference>
<evidence type="ECO:0000256" key="6">
    <source>
        <dbReference type="ARBA" id="ARBA00022840"/>
    </source>
</evidence>
<dbReference type="Gene3D" id="3.40.50.620">
    <property type="entry name" value="HUPs"/>
    <property type="match status" value="1"/>
</dbReference>
<dbReference type="AlphaFoldDB" id="A0A0F9IER4"/>
<dbReference type="PANTHER" id="PTHR42914">
    <property type="entry name" value="7-CYANO-7-DEAZAGUANINE SYNTHASE"/>
    <property type="match status" value="1"/>
</dbReference>
<dbReference type="GO" id="GO:0016874">
    <property type="term" value="F:ligase activity"/>
    <property type="evidence" value="ECO:0007669"/>
    <property type="project" value="UniProtKB-KW"/>
</dbReference>
<keyword evidence="2" id="KW-0436">Ligase</keyword>
<evidence type="ECO:0000256" key="2">
    <source>
        <dbReference type="ARBA" id="ARBA00022598"/>
    </source>
</evidence>
<dbReference type="Pfam" id="PF06508">
    <property type="entry name" value="QueC"/>
    <property type="match status" value="1"/>
</dbReference>
<dbReference type="SUPFAM" id="SSF52402">
    <property type="entry name" value="Adenine nucleotide alpha hydrolases-like"/>
    <property type="match status" value="1"/>
</dbReference>
<comment type="similarity">
    <text evidence="7">Belongs to the QueC family.</text>
</comment>
<evidence type="ECO:0000256" key="7">
    <source>
        <dbReference type="ARBA" id="ARBA00037993"/>
    </source>
</evidence>
<proteinExistence type="inferred from homology"/>
<keyword evidence="6" id="KW-0067">ATP-binding</keyword>
<comment type="caution">
    <text evidence="10">The sequence shown here is derived from an EMBL/GenBank/DDBJ whole genome shotgun (WGS) entry which is preliminary data.</text>
</comment>
<evidence type="ECO:0000256" key="9">
    <source>
        <dbReference type="ARBA" id="ARBA00047890"/>
    </source>
</evidence>
<name>A0A0F9IER4_9ZZZZ</name>
<dbReference type="PANTHER" id="PTHR42914:SF1">
    <property type="entry name" value="7-CYANO-7-DEAZAGUANINE SYNTHASE"/>
    <property type="match status" value="1"/>
</dbReference>
<keyword evidence="5" id="KW-0862">Zinc</keyword>
<evidence type="ECO:0000256" key="3">
    <source>
        <dbReference type="ARBA" id="ARBA00022723"/>
    </source>
</evidence>
<dbReference type="EC" id="6.3.4.20" evidence="8"/>
<evidence type="ECO:0000256" key="8">
    <source>
        <dbReference type="ARBA" id="ARBA00039149"/>
    </source>
</evidence>
<evidence type="ECO:0000256" key="1">
    <source>
        <dbReference type="ARBA" id="ARBA00005061"/>
    </source>
</evidence>
<accession>A0A0F9IER4</accession>
<evidence type="ECO:0000313" key="10">
    <source>
        <dbReference type="EMBL" id="KKL85907.1"/>
    </source>
</evidence>
<dbReference type="EMBL" id="LAZR01021269">
    <property type="protein sequence ID" value="KKL85907.1"/>
    <property type="molecule type" value="Genomic_DNA"/>
</dbReference>
<evidence type="ECO:0000256" key="5">
    <source>
        <dbReference type="ARBA" id="ARBA00022833"/>
    </source>
</evidence>
<dbReference type="InterPro" id="IPR014729">
    <property type="entry name" value="Rossmann-like_a/b/a_fold"/>
</dbReference>
<dbReference type="GO" id="GO:0005524">
    <property type="term" value="F:ATP binding"/>
    <property type="evidence" value="ECO:0007669"/>
    <property type="project" value="UniProtKB-KW"/>
</dbReference>
<reference evidence="10" key="1">
    <citation type="journal article" date="2015" name="Nature">
        <title>Complex archaea that bridge the gap between prokaryotes and eukaryotes.</title>
        <authorList>
            <person name="Spang A."/>
            <person name="Saw J.H."/>
            <person name="Jorgensen S.L."/>
            <person name="Zaremba-Niedzwiedzka K."/>
            <person name="Martijn J."/>
            <person name="Lind A.E."/>
            <person name="van Eijk R."/>
            <person name="Schleper C."/>
            <person name="Guy L."/>
            <person name="Ettema T.J."/>
        </authorList>
    </citation>
    <scope>NUCLEOTIDE SEQUENCE</scope>
</reference>
<comment type="pathway">
    <text evidence="1">Purine metabolism; 7-cyano-7-deazaguanine biosynthesis.</text>
</comment>